<accession>A0A6G1Q9J3</accession>
<dbReference type="EMBL" id="CM015725">
    <property type="protein sequence ID" value="KAF3699167.1"/>
    <property type="molecule type" value="Genomic_DNA"/>
</dbReference>
<keyword evidence="1" id="KW-1133">Transmembrane helix</keyword>
<dbReference type="Proteomes" id="UP000503349">
    <property type="component" value="Chromosome 14"/>
</dbReference>
<keyword evidence="3" id="KW-1185">Reference proteome</keyword>
<keyword evidence="1" id="KW-0472">Membrane</keyword>
<reference evidence="2 3" key="1">
    <citation type="submission" date="2019-02" db="EMBL/GenBank/DDBJ databases">
        <title>Opniocepnalus argus genome.</title>
        <authorList>
            <person name="Zhou C."/>
            <person name="Xiao S."/>
        </authorList>
    </citation>
    <scope>NUCLEOTIDE SEQUENCE [LARGE SCALE GENOMIC DNA]</scope>
    <source>
        <strain evidence="2">OARG1902GOOAL</strain>
        <tissue evidence="2">Muscle</tissue>
    </source>
</reference>
<dbReference type="AlphaFoldDB" id="A0A6G1Q9J3"/>
<evidence type="ECO:0000256" key="1">
    <source>
        <dbReference type="SAM" id="Phobius"/>
    </source>
</evidence>
<reference evidence="3" key="2">
    <citation type="submission" date="2019-02" db="EMBL/GenBank/DDBJ databases">
        <title>Opniocepnalus argus Var Kimnra genome.</title>
        <authorList>
            <person name="Zhou C."/>
            <person name="Xiao S."/>
        </authorList>
    </citation>
    <scope>NUCLEOTIDE SEQUENCE [LARGE SCALE GENOMIC DNA]</scope>
</reference>
<evidence type="ECO:0000313" key="2">
    <source>
        <dbReference type="EMBL" id="KAF3699167.1"/>
    </source>
</evidence>
<gene>
    <name evidence="2" type="ORF">EXN66_Car014854</name>
</gene>
<sequence length="129" mass="14622">MPEFQPLTSCLLIALQTKLLYPCVLHLPCLLGGIYNGFIFTGHPLLLLAKWVKMDIFSANELGINFFFFEYPLFCSLVKDEVLNISTITSLGKVIQHLLPGVTQYCTLCSSWNMTWSFPGVFLFSVFIM</sequence>
<name>A0A6G1Q9J3_CHAAH</name>
<protein>
    <submittedName>
        <fullName evidence="2">Uncharacterized protein</fullName>
    </submittedName>
</protein>
<keyword evidence="1" id="KW-0812">Transmembrane</keyword>
<feature type="transmembrane region" description="Helical" evidence="1">
    <location>
        <begin position="30"/>
        <end position="49"/>
    </location>
</feature>
<evidence type="ECO:0000313" key="3">
    <source>
        <dbReference type="Proteomes" id="UP000503349"/>
    </source>
</evidence>
<organism evidence="2 3">
    <name type="scientific">Channa argus</name>
    <name type="common">Northern snakehead</name>
    <name type="synonym">Ophicephalus argus</name>
    <dbReference type="NCBI Taxonomy" id="215402"/>
    <lineage>
        <taxon>Eukaryota</taxon>
        <taxon>Metazoa</taxon>
        <taxon>Chordata</taxon>
        <taxon>Craniata</taxon>
        <taxon>Vertebrata</taxon>
        <taxon>Euteleostomi</taxon>
        <taxon>Actinopterygii</taxon>
        <taxon>Neopterygii</taxon>
        <taxon>Teleostei</taxon>
        <taxon>Neoteleostei</taxon>
        <taxon>Acanthomorphata</taxon>
        <taxon>Anabantaria</taxon>
        <taxon>Anabantiformes</taxon>
        <taxon>Channoidei</taxon>
        <taxon>Channidae</taxon>
        <taxon>Channa</taxon>
    </lineage>
</organism>
<proteinExistence type="predicted"/>